<evidence type="ECO:0000256" key="1">
    <source>
        <dbReference type="SAM" id="MobiDB-lite"/>
    </source>
</evidence>
<dbReference type="GeneID" id="93005155"/>
<accession>A0A6N6BEB1</accession>
<dbReference type="AlphaFoldDB" id="A0A6N6BEB1"/>
<feature type="compositionally biased region" description="Basic and acidic residues" evidence="1">
    <location>
        <begin position="19"/>
        <end position="31"/>
    </location>
</feature>
<feature type="compositionally biased region" description="Polar residues" evidence="1">
    <location>
        <begin position="1"/>
        <end position="18"/>
    </location>
</feature>
<evidence type="ECO:0000313" key="3">
    <source>
        <dbReference type="Proteomes" id="UP000471322"/>
    </source>
</evidence>
<name>A0A6N6BEB1_CAMLA</name>
<comment type="caution">
    <text evidence="2">The sequence shown here is derived from an EMBL/GenBank/DDBJ whole genome shotgun (WGS) entry which is preliminary data.</text>
</comment>
<dbReference type="EMBL" id="AANNSE010000014">
    <property type="protein sequence ID" value="EDP6815425.1"/>
    <property type="molecule type" value="Genomic_DNA"/>
</dbReference>
<proteinExistence type="predicted"/>
<sequence length="207" mass="22210">MQINSYSRVAVESQQISNRKADSNTKLEDANTKSANSTKDIDEDKLSKLASIGGKGITELYAMSFMQQAFSMSSSNGLSQAGIFQGAQSKDSLTAILSNVDFKAIGYEGKDILSLNADEAKELIGEDGYFGVAKTSQRLADFVINGAGDDMEKLQKGLEGLKAGFAQAEKMWGGKLPDISYETIDKAIEKVTQKINELGGNSLDINA</sequence>
<protein>
    <recommendedName>
        <fullName evidence="4">Hydrogenase-4 component G</fullName>
    </recommendedName>
</protein>
<reference evidence="2 3" key="1">
    <citation type="submission" date="2019-11" db="EMBL/GenBank/DDBJ databases">
        <authorList>
            <consortium name="PulseNet: The National Subtyping Network for Foodborne Disease Surveillance"/>
            <person name="Tarr C.L."/>
            <person name="Trees E."/>
            <person name="Katz L.S."/>
            <person name="Carleton-Romer H.A."/>
            <person name="Stroika S."/>
            <person name="Kucerova Z."/>
            <person name="Roache K.F."/>
            <person name="Sabol A.L."/>
            <person name="Besser J."/>
            <person name="Gerner-Smidt P."/>
        </authorList>
    </citation>
    <scope>NUCLEOTIDE SEQUENCE [LARGE SCALE GENOMIC DNA]</scope>
    <source>
        <strain evidence="2 3">PNUSAC013627</strain>
    </source>
</reference>
<dbReference type="RefSeq" id="WP_149062488.1">
    <property type="nucleotide sequence ID" value="NZ_JAHCYN010000017.1"/>
</dbReference>
<gene>
    <name evidence="2" type="ORF">GL567_07640</name>
</gene>
<evidence type="ECO:0008006" key="4">
    <source>
        <dbReference type="Google" id="ProtNLM"/>
    </source>
</evidence>
<feature type="region of interest" description="Disordered" evidence="1">
    <location>
        <begin position="1"/>
        <end position="39"/>
    </location>
</feature>
<organism evidence="2 3">
    <name type="scientific">Campylobacter lari</name>
    <dbReference type="NCBI Taxonomy" id="201"/>
    <lineage>
        <taxon>Bacteria</taxon>
        <taxon>Pseudomonadati</taxon>
        <taxon>Campylobacterota</taxon>
        <taxon>Epsilonproteobacteria</taxon>
        <taxon>Campylobacterales</taxon>
        <taxon>Campylobacteraceae</taxon>
        <taxon>Campylobacter</taxon>
    </lineage>
</organism>
<dbReference type="Proteomes" id="UP000471322">
    <property type="component" value="Unassembled WGS sequence"/>
</dbReference>
<evidence type="ECO:0000313" key="2">
    <source>
        <dbReference type="EMBL" id="EDP6815425.1"/>
    </source>
</evidence>